<dbReference type="HOGENOM" id="CLU_2995740_0_0_6"/>
<dbReference type="AlphaFoldDB" id="A0A068R0B5"/>
<protein>
    <submittedName>
        <fullName evidence="1">Uncharacterized protein</fullName>
    </submittedName>
</protein>
<sequence>METQQNSPAPTQSIVISTEDGTQFSDKSVFIGGQNLKLTADKLQREVAQPFYILIIT</sequence>
<evidence type="ECO:0000313" key="1">
    <source>
        <dbReference type="EMBL" id="CDG20494.1"/>
    </source>
</evidence>
<evidence type="ECO:0000313" key="2">
    <source>
        <dbReference type="Proteomes" id="UP000032735"/>
    </source>
</evidence>
<organism evidence="1 2">
    <name type="scientific">Xenorhabdus poinarii G6</name>
    <dbReference type="NCBI Taxonomy" id="1354304"/>
    <lineage>
        <taxon>Bacteria</taxon>
        <taxon>Pseudomonadati</taxon>
        <taxon>Pseudomonadota</taxon>
        <taxon>Gammaproteobacteria</taxon>
        <taxon>Enterobacterales</taxon>
        <taxon>Morganellaceae</taxon>
        <taxon>Xenorhabdus</taxon>
    </lineage>
</organism>
<proteinExistence type="predicted"/>
<reference evidence="1 2" key="1">
    <citation type="submission" date="2013-07" db="EMBL/GenBank/DDBJ databases">
        <authorList>
            <person name="Genoscope - CEA"/>
        </authorList>
    </citation>
    <scope>NUCLEOTIDE SEQUENCE [LARGE SCALE GENOMIC DNA]</scope>
    <source>
        <strain evidence="1 2">G6</strain>
    </source>
</reference>
<dbReference type="KEGG" id="xpo:XPG1_0839"/>
<name>A0A068R0B5_9GAMM</name>
<dbReference type="EMBL" id="FO704551">
    <property type="protein sequence ID" value="CDG20494.1"/>
    <property type="molecule type" value="Genomic_DNA"/>
</dbReference>
<dbReference type="RefSeq" id="WP_157879433.1">
    <property type="nucleotide sequence ID" value="NZ_FO704551.1"/>
</dbReference>
<accession>A0A068R0B5</accession>
<dbReference type="STRING" id="1354304.XPG1_0839"/>
<dbReference type="Proteomes" id="UP000032735">
    <property type="component" value="Chromosome"/>
</dbReference>
<keyword evidence="2" id="KW-1185">Reference proteome</keyword>
<gene>
    <name evidence="1" type="ORF">XPG1_0839</name>
</gene>